<keyword evidence="3" id="KW-1185">Reference proteome</keyword>
<feature type="domain" description="Sigma-54 factor interaction" evidence="1">
    <location>
        <begin position="1"/>
        <end position="46"/>
    </location>
</feature>
<dbReference type="Pfam" id="PF00158">
    <property type="entry name" value="Sigma54_activat"/>
    <property type="match status" value="1"/>
</dbReference>
<dbReference type="EMBL" id="JAZHFS010000017">
    <property type="protein sequence ID" value="MEF2113940.1"/>
    <property type="molecule type" value="Genomic_DNA"/>
</dbReference>
<organism evidence="2 3">
    <name type="scientific">Clostridium frigoriphilum</name>
    <dbReference type="NCBI Taxonomy" id="443253"/>
    <lineage>
        <taxon>Bacteria</taxon>
        <taxon>Bacillati</taxon>
        <taxon>Bacillota</taxon>
        <taxon>Clostridia</taxon>
        <taxon>Eubacteriales</taxon>
        <taxon>Clostridiaceae</taxon>
        <taxon>Clostridium</taxon>
    </lineage>
</organism>
<reference evidence="2 3" key="1">
    <citation type="submission" date="2023-11" db="EMBL/GenBank/DDBJ databases">
        <title>Draft genome sequence of a psychrophilic Clostridium strain from permafrost water brine.</title>
        <authorList>
            <person name="Shcherbakova V.A."/>
            <person name="Trubitsyn V.E."/>
            <person name="Zakharyuk A.G."/>
        </authorList>
    </citation>
    <scope>NUCLEOTIDE SEQUENCE [LARGE SCALE GENOMIC DNA]</scope>
    <source>
        <strain evidence="2 3">14F</strain>
    </source>
</reference>
<comment type="caution">
    <text evidence="2">The sequence shown here is derived from an EMBL/GenBank/DDBJ whole genome shotgun (WGS) entry which is preliminary data.</text>
</comment>
<name>A0ABU7URA7_9CLOT</name>
<dbReference type="Proteomes" id="UP001498469">
    <property type="component" value="Unassembled WGS sequence"/>
</dbReference>
<proteinExistence type="predicted"/>
<accession>A0ABU7URA7</accession>
<evidence type="ECO:0000259" key="1">
    <source>
        <dbReference type="PROSITE" id="PS50045"/>
    </source>
</evidence>
<dbReference type="PROSITE" id="PS50045">
    <property type="entry name" value="SIGMA54_INTERACT_4"/>
    <property type="match status" value="1"/>
</dbReference>
<gene>
    <name evidence="2" type="ORF">SJI18_16665</name>
</gene>
<dbReference type="RefSeq" id="WP_216252458.1">
    <property type="nucleotide sequence ID" value="NZ_JAZHFS010000017.1"/>
</dbReference>
<evidence type="ECO:0000313" key="3">
    <source>
        <dbReference type="Proteomes" id="UP001498469"/>
    </source>
</evidence>
<protein>
    <submittedName>
        <fullName evidence="2">Sigma 54-interacting transcriptional regulator</fullName>
    </submittedName>
</protein>
<sequence>MISRLLVLQSGEIQIIGSNNTNRVNVRVIAATNKELKSMVGEGKFR</sequence>
<evidence type="ECO:0000313" key="2">
    <source>
        <dbReference type="EMBL" id="MEF2113940.1"/>
    </source>
</evidence>
<dbReference type="InterPro" id="IPR002078">
    <property type="entry name" value="Sigma_54_int"/>
</dbReference>